<keyword evidence="9" id="KW-1185">Reference proteome</keyword>
<accession>A0ABT0PJV3</accession>
<protein>
    <submittedName>
        <fullName evidence="8">Efflux RND transporter periplasmic adaptor subunit</fullName>
    </submittedName>
</protein>
<dbReference type="PROSITE" id="PS51257">
    <property type="entry name" value="PROKAR_LIPOPROTEIN"/>
    <property type="match status" value="1"/>
</dbReference>
<evidence type="ECO:0000259" key="5">
    <source>
        <dbReference type="Pfam" id="PF25917"/>
    </source>
</evidence>
<comment type="caution">
    <text evidence="8">The sequence shown here is derived from an EMBL/GenBank/DDBJ whole genome shotgun (WGS) entry which is preliminary data.</text>
</comment>
<organism evidence="8 9">
    <name type="scientific">Parendozoicomonas callyspongiae</name>
    <dbReference type="NCBI Taxonomy" id="2942213"/>
    <lineage>
        <taxon>Bacteria</taxon>
        <taxon>Pseudomonadati</taxon>
        <taxon>Pseudomonadota</taxon>
        <taxon>Gammaproteobacteria</taxon>
        <taxon>Oceanospirillales</taxon>
        <taxon>Endozoicomonadaceae</taxon>
        <taxon>Parendozoicomonas</taxon>
    </lineage>
</organism>
<dbReference type="PANTHER" id="PTHR30158">
    <property type="entry name" value="ACRA/E-RELATED COMPONENT OF DRUG EFFLUX TRANSPORTER"/>
    <property type="match status" value="1"/>
</dbReference>
<reference evidence="8 9" key="1">
    <citation type="submission" date="2022-05" db="EMBL/GenBank/DDBJ databases">
        <authorList>
            <person name="Park J.-S."/>
        </authorList>
    </citation>
    <scope>NUCLEOTIDE SEQUENCE [LARGE SCALE GENOMIC DNA]</scope>
    <source>
        <strain evidence="8 9">2012CJ34-2</strain>
    </source>
</reference>
<feature type="signal peptide" evidence="3">
    <location>
        <begin position="1"/>
        <end position="22"/>
    </location>
</feature>
<evidence type="ECO:0000256" key="3">
    <source>
        <dbReference type="SAM" id="SignalP"/>
    </source>
</evidence>
<evidence type="ECO:0000259" key="6">
    <source>
        <dbReference type="Pfam" id="PF25944"/>
    </source>
</evidence>
<proteinExistence type="inferred from homology"/>
<feature type="domain" description="Multidrug resistance protein MdtA-like alpha-helical hairpin" evidence="4">
    <location>
        <begin position="107"/>
        <end position="176"/>
    </location>
</feature>
<feature type="domain" description="Multidrug resistance protein MdtA-like C-terminal permuted SH3" evidence="7">
    <location>
        <begin position="306"/>
        <end position="364"/>
    </location>
</feature>
<evidence type="ECO:0000256" key="1">
    <source>
        <dbReference type="ARBA" id="ARBA00004519"/>
    </source>
</evidence>
<evidence type="ECO:0000313" key="8">
    <source>
        <dbReference type="EMBL" id="MCL6271613.1"/>
    </source>
</evidence>
<dbReference type="Pfam" id="PF25876">
    <property type="entry name" value="HH_MFP_RND"/>
    <property type="match status" value="1"/>
</dbReference>
<dbReference type="InterPro" id="IPR058626">
    <property type="entry name" value="MdtA-like_b-barrel"/>
</dbReference>
<dbReference type="NCBIfam" id="TIGR01730">
    <property type="entry name" value="RND_mfp"/>
    <property type="match status" value="1"/>
</dbReference>
<dbReference type="SUPFAM" id="SSF111369">
    <property type="entry name" value="HlyD-like secretion proteins"/>
    <property type="match status" value="1"/>
</dbReference>
<evidence type="ECO:0000256" key="2">
    <source>
        <dbReference type="ARBA" id="ARBA00009477"/>
    </source>
</evidence>
<name>A0ABT0PJV3_9GAMM</name>
<evidence type="ECO:0000259" key="4">
    <source>
        <dbReference type="Pfam" id="PF25876"/>
    </source>
</evidence>
<dbReference type="Gene3D" id="2.40.50.100">
    <property type="match status" value="1"/>
</dbReference>
<dbReference type="InterPro" id="IPR058627">
    <property type="entry name" value="MdtA-like_C"/>
</dbReference>
<dbReference type="Gene3D" id="1.10.287.470">
    <property type="entry name" value="Helix hairpin bin"/>
    <property type="match status" value="1"/>
</dbReference>
<comment type="similarity">
    <text evidence="2">Belongs to the membrane fusion protein (MFP) (TC 8.A.1) family.</text>
</comment>
<gene>
    <name evidence="8" type="ORF">M3P05_16980</name>
</gene>
<sequence>MQITKNLSIKAAPLLLGMALLAGCSEENQQGATQHQIPPPAVSVASVTNEAVGDYAEFVARTEASESVDLRARVEGFLQERNFIEGETVQKDQLLFKIDPAPFKASLSQANAKLASARAAKVQAAADLERGRELFPQGHISKANLDSLISAEAQAVANVESAKAQVETARINLSYSEINAPFSGKIGKETYSVGNLVGPSSDPLASLIKVDPMYVNFQVNEKLMITYQQQHQGNGNVNQEFSTSLKLPNGAMYDEPGSFDFADIKVDETTGTVNMRAAFPNPDKLLLPGLYVTLIIKGTQKQDKPLIPQAAVQENQQGRFVLVVNSENKVDTRIIKTGRRIGPMWVVESGLKASEKIIVSGLQKVRPGIVVTPVMKVVDMETGTFSDPANAGSADKSAEAK</sequence>
<dbReference type="InterPro" id="IPR058625">
    <property type="entry name" value="MdtA-like_BSH"/>
</dbReference>
<dbReference type="Pfam" id="PF25967">
    <property type="entry name" value="RND-MFP_C"/>
    <property type="match status" value="1"/>
</dbReference>
<keyword evidence="3" id="KW-0732">Signal</keyword>
<dbReference type="EMBL" id="JAMFLX010000028">
    <property type="protein sequence ID" value="MCL6271613.1"/>
    <property type="molecule type" value="Genomic_DNA"/>
</dbReference>
<evidence type="ECO:0000259" key="7">
    <source>
        <dbReference type="Pfam" id="PF25967"/>
    </source>
</evidence>
<dbReference type="Gene3D" id="2.40.420.20">
    <property type="match status" value="1"/>
</dbReference>
<dbReference type="Pfam" id="PF25944">
    <property type="entry name" value="Beta-barrel_RND"/>
    <property type="match status" value="1"/>
</dbReference>
<feature type="chain" id="PRO_5046232667" evidence="3">
    <location>
        <begin position="23"/>
        <end position="401"/>
    </location>
</feature>
<feature type="domain" description="Multidrug resistance protein MdtA-like barrel-sandwich hybrid" evidence="5">
    <location>
        <begin position="67"/>
        <end position="198"/>
    </location>
</feature>
<dbReference type="InterPro" id="IPR006143">
    <property type="entry name" value="RND_pump_MFP"/>
</dbReference>
<dbReference type="RefSeq" id="WP_249701245.1">
    <property type="nucleotide sequence ID" value="NZ_JAMFLX010000028.1"/>
</dbReference>
<dbReference type="InterPro" id="IPR058624">
    <property type="entry name" value="MdtA-like_HH"/>
</dbReference>
<dbReference type="Pfam" id="PF25917">
    <property type="entry name" value="BSH_RND"/>
    <property type="match status" value="1"/>
</dbReference>
<comment type="subcellular location">
    <subcellularLocation>
        <location evidence="1">Cell inner membrane</location>
        <topology evidence="1">Lipid-anchor</topology>
    </subcellularLocation>
</comment>
<dbReference type="Proteomes" id="UP001203338">
    <property type="component" value="Unassembled WGS sequence"/>
</dbReference>
<feature type="domain" description="Multidrug resistance protein MdtA-like beta-barrel" evidence="6">
    <location>
        <begin position="212"/>
        <end position="297"/>
    </location>
</feature>
<dbReference type="Gene3D" id="2.40.30.170">
    <property type="match status" value="1"/>
</dbReference>
<evidence type="ECO:0000313" key="9">
    <source>
        <dbReference type="Proteomes" id="UP001203338"/>
    </source>
</evidence>